<sequence length="57" mass="6279">TLPHPSYSTVTKLVDKDFLITHPSVIQLVPSTNRHSGGLYNNVPGKSVRAKRMATTF</sequence>
<evidence type="ECO:0000313" key="1">
    <source>
        <dbReference type="EMBL" id="KIO04215.1"/>
    </source>
</evidence>
<accession>A0A0C3NTI9</accession>
<dbReference type="EMBL" id="KN831972">
    <property type="protein sequence ID" value="KIO04215.1"/>
    <property type="molecule type" value="Genomic_DNA"/>
</dbReference>
<protein>
    <submittedName>
        <fullName evidence="1">Uncharacterized protein</fullName>
    </submittedName>
</protein>
<gene>
    <name evidence="1" type="ORF">M404DRAFT_1000727</name>
</gene>
<dbReference type="AlphaFoldDB" id="A0A0C3NTI9"/>
<reference evidence="2" key="2">
    <citation type="submission" date="2015-01" db="EMBL/GenBank/DDBJ databases">
        <title>Evolutionary Origins and Diversification of the Mycorrhizal Mutualists.</title>
        <authorList>
            <consortium name="DOE Joint Genome Institute"/>
            <consortium name="Mycorrhizal Genomics Consortium"/>
            <person name="Kohler A."/>
            <person name="Kuo A."/>
            <person name="Nagy L.G."/>
            <person name="Floudas D."/>
            <person name="Copeland A."/>
            <person name="Barry K.W."/>
            <person name="Cichocki N."/>
            <person name="Veneault-Fourrey C."/>
            <person name="LaButti K."/>
            <person name="Lindquist E.A."/>
            <person name="Lipzen A."/>
            <person name="Lundell T."/>
            <person name="Morin E."/>
            <person name="Murat C."/>
            <person name="Riley R."/>
            <person name="Ohm R."/>
            <person name="Sun H."/>
            <person name="Tunlid A."/>
            <person name="Henrissat B."/>
            <person name="Grigoriev I.V."/>
            <person name="Hibbett D.S."/>
            <person name="Martin F."/>
        </authorList>
    </citation>
    <scope>NUCLEOTIDE SEQUENCE [LARGE SCALE GENOMIC DNA]</scope>
    <source>
        <strain evidence="2">Marx 270</strain>
    </source>
</reference>
<dbReference type="InParanoid" id="A0A0C3NTI9"/>
<reference evidence="1 2" key="1">
    <citation type="submission" date="2014-04" db="EMBL/GenBank/DDBJ databases">
        <authorList>
            <consortium name="DOE Joint Genome Institute"/>
            <person name="Kuo A."/>
            <person name="Kohler A."/>
            <person name="Costa M.D."/>
            <person name="Nagy L.G."/>
            <person name="Floudas D."/>
            <person name="Copeland A."/>
            <person name="Barry K.W."/>
            <person name="Cichocki N."/>
            <person name="Veneault-Fourrey C."/>
            <person name="LaButti K."/>
            <person name="Lindquist E.A."/>
            <person name="Lipzen A."/>
            <person name="Lundell T."/>
            <person name="Morin E."/>
            <person name="Murat C."/>
            <person name="Sun H."/>
            <person name="Tunlid A."/>
            <person name="Henrissat B."/>
            <person name="Grigoriev I.V."/>
            <person name="Hibbett D.S."/>
            <person name="Martin F."/>
            <person name="Nordberg H.P."/>
            <person name="Cantor M.N."/>
            <person name="Hua S.X."/>
        </authorList>
    </citation>
    <scope>NUCLEOTIDE SEQUENCE [LARGE SCALE GENOMIC DNA]</scope>
    <source>
        <strain evidence="1 2">Marx 270</strain>
    </source>
</reference>
<keyword evidence="2" id="KW-1185">Reference proteome</keyword>
<proteinExistence type="predicted"/>
<evidence type="ECO:0000313" key="2">
    <source>
        <dbReference type="Proteomes" id="UP000054217"/>
    </source>
</evidence>
<dbReference type="Proteomes" id="UP000054217">
    <property type="component" value="Unassembled WGS sequence"/>
</dbReference>
<feature type="non-terminal residue" evidence="1">
    <location>
        <position position="1"/>
    </location>
</feature>
<dbReference type="HOGENOM" id="CLU_3015175_0_0_1"/>
<organism evidence="1 2">
    <name type="scientific">Pisolithus tinctorius Marx 270</name>
    <dbReference type="NCBI Taxonomy" id="870435"/>
    <lineage>
        <taxon>Eukaryota</taxon>
        <taxon>Fungi</taxon>
        <taxon>Dikarya</taxon>
        <taxon>Basidiomycota</taxon>
        <taxon>Agaricomycotina</taxon>
        <taxon>Agaricomycetes</taxon>
        <taxon>Agaricomycetidae</taxon>
        <taxon>Boletales</taxon>
        <taxon>Sclerodermatineae</taxon>
        <taxon>Pisolithaceae</taxon>
        <taxon>Pisolithus</taxon>
    </lineage>
</organism>
<name>A0A0C3NTI9_PISTI</name>